<dbReference type="InterPro" id="IPR014790">
    <property type="entry name" value="MutL_C"/>
</dbReference>
<accession>A0A2T5BV12</accession>
<dbReference type="Proteomes" id="UP000243859">
    <property type="component" value="Unassembled WGS sequence"/>
</dbReference>
<comment type="similarity">
    <text evidence="1 5">Belongs to the DNA mismatch repair MutL/HexB family.</text>
</comment>
<dbReference type="PANTHER" id="PTHR10073">
    <property type="entry name" value="DNA MISMATCH REPAIR PROTEIN MLH, PMS, MUTL"/>
    <property type="match status" value="1"/>
</dbReference>
<dbReference type="PROSITE" id="PS00058">
    <property type="entry name" value="DNA_MISMATCH_REPAIR_1"/>
    <property type="match status" value="1"/>
</dbReference>
<dbReference type="PANTHER" id="PTHR10073:SF12">
    <property type="entry name" value="DNA MISMATCH REPAIR PROTEIN MLH1"/>
    <property type="match status" value="1"/>
</dbReference>
<dbReference type="Pfam" id="PF01119">
    <property type="entry name" value="DNA_mis_repair"/>
    <property type="match status" value="1"/>
</dbReference>
<evidence type="ECO:0000259" key="7">
    <source>
        <dbReference type="SMART" id="SM01340"/>
    </source>
</evidence>
<evidence type="ECO:0000259" key="6">
    <source>
        <dbReference type="SMART" id="SM00853"/>
    </source>
</evidence>
<protein>
    <recommendedName>
        <fullName evidence="2 5">DNA mismatch repair protein MutL</fullName>
    </recommendedName>
</protein>
<proteinExistence type="inferred from homology"/>
<keyword evidence="4 5" id="KW-0234">DNA repair</keyword>
<dbReference type="EMBL" id="QAAA01000003">
    <property type="protein sequence ID" value="PTN03361.1"/>
    <property type="molecule type" value="Genomic_DNA"/>
</dbReference>
<feature type="domain" description="DNA mismatch repair protein S5" evidence="7">
    <location>
        <begin position="227"/>
        <end position="345"/>
    </location>
</feature>
<dbReference type="SUPFAM" id="SSF54211">
    <property type="entry name" value="Ribosomal protein S5 domain 2-like"/>
    <property type="match status" value="1"/>
</dbReference>
<dbReference type="Pfam" id="PF13589">
    <property type="entry name" value="HATPase_c_3"/>
    <property type="match status" value="1"/>
</dbReference>
<dbReference type="Gene3D" id="3.30.1370.100">
    <property type="entry name" value="MutL, C-terminal domain, regulatory subdomain"/>
    <property type="match status" value="1"/>
</dbReference>
<keyword evidence="3 5" id="KW-0227">DNA damage</keyword>
<evidence type="ECO:0000256" key="1">
    <source>
        <dbReference type="ARBA" id="ARBA00006082"/>
    </source>
</evidence>
<evidence type="ECO:0000256" key="5">
    <source>
        <dbReference type="HAMAP-Rule" id="MF_00149"/>
    </source>
</evidence>
<dbReference type="InterPro" id="IPR020667">
    <property type="entry name" value="DNA_mismatch_repair_MutL"/>
</dbReference>
<dbReference type="SMART" id="SM01340">
    <property type="entry name" value="DNA_mis_repair"/>
    <property type="match status" value="1"/>
</dbReference>
<evidence type="ECO:0000256" key="2">
    <source>
        <dbReference type="ARBA" id="ARBA00021975"/>
    </source>
</evidence>
<gene>
    <name evidence="5" type="primary">mutL</name>
    <name evidence="8" type="ORF">C8N32_103204</name>
</gene>
<dbReference type="NCBIfam" id="TIGR00585">
    <property type="entry name" value="mutl"/>
    <property type="match status" value="1"/>
</dbReference>
<name>A0A2T5BV12_9RHOB</name>
<dbReference type="InterPro" id="IPR042120">
    <property type="entry name" value="MutL_C_dimsub"/>
</dbReference>
<organism evidence="8 9">
    <name type="scientific">Rhodovulum imhoffii</name>
    <dbReference type="NCBI Taxonomy" id="365340"/>
    <lineage>
        <taxon>Bacteria</taxon>
        <taxon>Pseudomonadati</taxon>
        <taxon>Pseudomonadota</taxon>
        <taxon>Alphaproteobacteria</taxon>
        <taxon>Rhodobacterales</taxon>
        <taxon>Paracoccaceae</taxon>
        <taxon>Rhodovulum</taxon>
    </lineage>
</organism>
<dbReference type="InterPro" id="IPR038973">
    <property type="entry name" value="MutL/Mlh/Pms-like"/>
</dbReference>
<evidence type="ECO:0000256" key="4">
    <source>
        <dbReference type="ARBA" id="ARBA00023204"/>
    </source>
</evidence>
<dbReference type="OrthoDB" id="9763467at2"/>
<dbReference type="GO" id="GO:0005524">
    <property type="term" value="F:ATP binding"/>
    <property type="evidence" value="ECO:0007669"/>
    <property type="project" value="InterPro"/>
</dbReference>
<dbReference type="InterPro" id="IPR013507">
    <property type="entry name" value="DNA_mismatch_S5_2-like"/>
</dbReference>
<dbReference type="InterPro" id="IPR002099">
    <property type="entry name" value="MutL/Mlh/PMS"/>
</dbReference>
<keyword evidence="9" id="KW-1185">Reference proteome</keyword>
<dbReference type="GO" id="GO:0030983">
    <property type="term" value="F:mismatched DNA binding"/>
    <property type="evidence" value="ECO:0007669"/>
    <property type="project" value="InterPro"/>
</dbReference>
<evidence type="ECO:0000313" key="8">
    <source>
        <dbReference type="EMBL" id="PTN03361.1"/>
    </source>
</evidence>
<dbReference type="Gene3D" id="3.30.1540.20">
    <property type="entry name" value="MutL, C-terminal domain, dimerisation subdomain"/>
    <property type="match status" value="1"/>
</dbReference>
<dbReference type="HAMAP" id="MF_00149">
    <property type="entry name" value="DNA_mis_repair"/>
    <property type="match status" value="1"/>
</dbReference>
<feature type="domain" description="MutL C-terminal dimerisation" evidence="6">
    <location>
        <begin position="420"/>
        <end position="563"/>
    </location>
</feature>
<dbReference type="FunFam" id="3.30.565.10:FF:000003">
    <property type="entry name" value="DNA mismatch repair endonuclease MutL"/>
    <property type="match status" value="1"/>
</dbReference>
<dbReference type="InterPro" id="IPR042121">
    <property type="entry name" value="MutL_C_regsub"/>
</dbReference>
<dbReference type="CDD" id="cd00782">
    <property type="entry name" value="MutL_Trans"/>
    <property type="match status" value="1"/>
</dbReference>
<dbReference type="InterPro" id="IPR014762">
    <property type="entry name" value="DNA_mismatch_repair_CS"/>
</dbReference>
<dbReference type="Gene3D" id="3.30.565.10">
    <property type="entry name" value="Histidine kinase-like ATPase, C-terminal domain"/>
    <property type="match status" value="1"/>
</dbReference>
<sequence>MSTSSPKISLESSQIRPLDETVINRIAAGEVVERPASAVKELVENALDAGAGRVDVACADGGKTLIRVTDDGHGIGAADLPMALARHATSKIDGSDLLNIRSFGFRGEALASLAAVGRLTLTSRRGEDAARIAAAGGEIGAVRPAALACGTVVELRDLFYATPARLKFLRSDRAEAQAITDVVKRLAMAEPFVSFTLRDLTGGGEGRVVFRADAETGDLFDALHGRLAHVLGVEFAENALRIDAEREGLRLTGYAALPTYSRGSAVAQYFFVNGRPVRDKLLIGALRGAYADFLSRDRHPAAVLFIHCDPHRVDVNVHPAKAEVRFREPGVARGLVVSALRHALAEAGHRASTTVAGAALGAMRPETPARVYQMDRPGAGALSVAMRGQAPLAAQFDEASARYEPPAAAVDPAHLPLGAARAQVHENYIIAQTETGIVIVDQHAAHERLVYEKLKAQMAETGVAAQALLIPEIVEMGETDSARVLDAAGDLARLGLVVEPFGPGTICVRETPAILGAVNARALLADIADELADLGQSSALQERIEAILSRVACHGSVRSGRWMRIEEMNALLREMEATSHSGQCNHGRPTYVELKLADIERLFGRT</sequence>
<dbReference type="Pfam" id="PF08676">
    <property type="entry name" value="MutL_C"/>
    <property type="match status" value="1"/>
</dbReference>
<dbReference type="Gene3D" id="3.30.230.10">
    <property type="match status" value="1"/>
</dbReference>
<dbReference type="RefSeq" id="WP_107891196.1">
    <property type="nucleotide sequence ID" value="NZ_NHSI01000060.1"/>
</dbReference>
<dbReference type="CDD" id="cd16926">
    <property type="entry name" value="HATPase_MutL-MLH-PMS-like"/>
    <property type="match status" value="1"/>
</dbReference>
<dbReference type="SUPFAM" id="SSF55874">
    <property type="entry name" value="ATPase domain of HSP90 chaperone/DNA topoisomerase II/histidine kinase"/>
    <property type="match status" value="1"/>
</dbReference>
<dbReference type="GO" id="GO:0032300">
    <property type="term" value="C:mismatch repair complex"/>
    <property type="evidence" value="ECO:0007669"/>
    <property type="project" value="InterPro"/>
</dbReference>
<comment type="caution">
    <text evidence="8">The sequence shown here is derived from an EMBL/GenBank/DDBJ whole genome shotgun (WGS) entry which is preliminary data.</text>
</comment>
<dbReference type="SMART" id="SM00853">
    <property type="entry name" value="MutL_C"/>
    <property type="match status" value="1"/>
</dbReference>
<dbReference type="InterPro" id="IPR014721">
    <property type="entry name" value="Ribsml_uS5_D2-typ_fold_subgr"/>
</dbReference>
<evidence type="ECO:0000256" key="3">
    <source>
        <dbReference type="ARBA" id="ARBA00022763"/>
    </source>
</evidence>
<dbReference type="GO" id="GO:0140664">
    <property type="term" value="F:ATP-dependent DNA damage sensor activity"/>
    <property type="evidence" value="ECO:0007669"/>
    <property type="project" value="InterPro"/>
</dbReference>
<dbReference type="NCBIfam" id="NF000953">
    <property type="entry name" value="PRK00095.2-4"/>
    <property type="match status" value="1"/>
</dbReference>
<dbReference type="GO" id="GO:0016887">
    <property type="term" value="F:ATP hydrolysis activity"/>
    <property type="evidence" value="ECO:0007669"/>
    <property type="project" value="InterPro"/>
</dbReference>
<dbReference type="SUPFAM" id="SSF118116">
    <property type="entry name" value="DNA mismatch repair protein MutL"/>
    <property type="match status" value="1"/>
</dbReference>
<dbReference type="InterPro" id="IPR036890">
    <property type="entry name" value="HATPase_C_sf"/>
</dbReference>
<evidence type="ECO:0000313" key="9">
    <source>
        <dbReference type="Proteomes" id="UP000243859"/>
    </source>
</evidence>
<dbReference type="AlphaFoldDB" id="A0A2T5BV12"/>
<reference evidence="8 9" key="1">
    <citation type="submission" date="2018-04" db="EMBL/GenBank/DDBJ databases">
        <title>Genomic Encyclopedia of Archaeal and Bacterial Type Strains, Phase II (KMG-II): from individual species to whole genera.</title>
        <authorList>
            <person name="Goeker M."/>
        </authorList>
    </citation>
    <scope>NUCLEOTIDE SEQUENCE [LARGE SCALE GENOMIC DNA]</scope>
    <source>
        <strain evidence="8 9">DSM 18064</strain>
    </source>
</reference>
<dbReference type="InterPro" id="IPR037198">
    <property type="entry name" value="MutL_C_sf"/>
</dbReference>
<dbReference type="InterPro" id="IPR020568">
    <property type="entry name" value="Ribosomal_Su5_D2-typ_SF"/>
</dbReference>
<comment type="function">
    <text evidence="5">This protein is involved in the repair of mismatches in DNA. It is required for dam-dependent methyl-directed DNA mismatch repair. May act as a 'molecular matchmaker', a protein that promotes the formation of a stable complex between two or more DNA-binding proteins in an ATP-dependent manner without itself being part of a final effector complex.</text>
</comment>
<dbReference type="GO" id="GO:0006298">
    <property type="term" value="P:mismatch repair"/>
    <property type="evidence" value="ECO:0007669"/>
    <property type="project" value="UniProtKB-UniRule"/>
</dbReference>